<feature type="region of interest" description="Disordered" evidence="6">
    <location>
        <begin position="967"/>
        <end position="1093"/>
    </location>
</feature>
<evidence type="ECO:0000256" key="3">
    <source>
        <dbReference type="ARBA" id="ARBA00012638"/>
    </source>
</evidence>
<dbReference type="PANTHER" id="PTHR12181">
    <property type="entry name" value="LIPIN"/>
    <property type="match status" value="1"/>
</dbReference>
<accession>A0AA38H462</accession>
<dbReference type="GO" id="GO:0009062">
    <property type="term" value="P:fatty acid catabolic process"/>
    <property type="evidence" value="ECO:0007669"/>
    <property type="project" value="TreeGrafter"/>
</dbReference>
<dbReference type="Pfam" id="PF08235">
    <property type="entry name" value="LNS2"/>
    <property type="match status" value="1"/>
</dbReference>
<dbReference type="InterPro" id="IPR013209">
    <property type="entry name" value="LNS2"/>
</dbReference>
<dbReference type="AlphaFoldDB" id="A0AA38H462"/>
<evidence type="ECO:0000313" key="9">
    <source>
        <dbReference type="Proteomes" id="UP001164286"/>
    </source>
</evidence>
<proteinExistence type="inferred from homology"/>
<dbReference type="Proteomes" id="UP001164286">
    <property type="component" value="Unassembled WGS sequence"/>
</dbReference>
<feature type="compositionally biased region" description="Basic and acidic residues" evidence="6">
    <location>
        <begin position="150"/>
        <end position="164"/>
    </location>
</feature>
<dbReference type="SMART" id="SM00775">
    <property type="entry name" value="LNS2"/>
    <property type="match status" value="1"/>
</dbReference>
<evidence type="ECO:0000256" key="5">
    <source>
        <dbReference type="ARBA" id="ARBA00022801"/>
    </source>
</evidence>
<dbReference type="GeneID" id="77729138"/>
<dbReference type="RefSeq" id="XP_052943234.1">
    <property type="nucleotide sequence ID" value="XM_053089933.1"/>
</dbReference>
<dbReference type="EC" id="3.1.3.4" evidence="3"/>
<dbReference type="InterPro" id="IPR026058">
    <property type="entry name" value="LIPIN"/>
</dbReference>
<sequence>MQYLSKAYNYYSGINPATLSGAIDVIVVRHVDQDGNETLSSSPFHVRFGKLQVLRAGEKRVTLRLPNNLPSPHVAPFSMKVGETGEAFFVFETDEDVPDDLLTSPVVGPTEGETEDDAGSSGTKVEHDHTDAPLSPEEEKGGLTLQPFGDTERQEKQKQDKLDSDVLDLNHSVETLKDKVIAGLPNRATTPSSLLSKLPSIPFISSHTSDKDESPDAESSSQGASPTKDPKQRRPATPQGASRTTVVPNPIAASEGEDTELPAENVKLSDMEHADLPAVEPGTGDGPEVLYGKGVVLDMAGYHSRSKDELAGTYEGGEPTGKPSSVSSTLVATLTDDLRSSAKILGDRTRPPMLHHSVSEPPAYDDDSDEDDALDAKSEPDISGLSLLDDRSVRAKSEPPDTPPPRSPTSHISTRPHSPHLIRTPNGTVFPSMMPPPAVLDLAWDWGGRAKGGSQIVAPRQREGEVGSPPLLPERTRSESMPITQSKAAGRLKNVEENPYLFVLEMASGRAHSFELSLCGSEGSGAKGDAADDEESAFLAKRVTFQHFIEDPQIVDDPALVLRYSLLYLSWTTGYDLLLALSMYRRALTPPVSAAPNPQPQAEADGAGKTPVVSSGYGWSRWWRRGQSAVPASQPPPAPPQAAESAVDAASASPPASTAVSPSSTAAASPEEAAAASAEPAKIFAKTLRLSSDQLKTLKLHPGPNTVQFSVTSSYSGEAMCSSRIFLWESTDQIVISDIDGTITKSDALGHLYAAIGRDWTHLGIAKLYTDIANNGYRLLYLTSRAIGQADSTREYLRSIHQGEYRMPEGPVIMSPDRLMASLHREVIMRKPELFKMACLRDIQRLFGPQAKEAFFAGFGNRITDAMSYRSVGIETSKIYTIDSTGVVKTELLQSAGHKGSYILLNDLVNEVFPPVSKSVKPEFSDFNFWRADIPDIPLPDLSPPSPALSARSDSSMSVLSKIIGRRASKQPILPTSHDASSRPSSPLIGPSVTSDDEEEYYNEPTRHRRHSSMPGSFEEEPGSHFPSDVFGRSREEGDDIEAQRRGQSEGADTGSENGDDEGEGDLGEDYDDDDTIFDDDILAAGEMRNVPF</sequence>
<dbReference type="InterPro" id="IPR031703">
    <property type="entry name" value="Lipin_mid"/>
</dbReference>
<evidence type="ECO:0000256" key="1">
    <source>
        <dbReference type="ARBA" id="ARBA00001946"/>
    </source>
</evidence>
<dbReference type="GO" id="GO:0005634">
    <property type="term" value="C:nucleus"/>
    <property type="evidence" value="ECO:0007669"/>
    <property type="project" value="TreeGrafter"/>
</dbReference>
<dbReference type="InterPro" id="IPR007651">
    <property type="entry name" value="Lipin_N"/>
</dbReference>
<feature type="domain" description="LNS2/PITP" evidence="7">
    <location>
        <begin position="734"/>
        <end position="891"/>
    </location>
</feature>
<dbReference type="InterPro" id="IPR031315">
    <property type="entry name" value="LNS2/PITP"/>
</dbReference>
<evidence type="ECO:0000256" key="6">
    <source>
        <dbReference type="SAM" id="MobiDB-lite"/>
    </source>
</evidence>
<gene>
    <name evidence="8" type="ORF">MKK02DRAFT_38110</name>
</gene>
<dbReference type="GO" id="GO:0008195">
    <property type="term" value="F:phosphatidate phosphatase activity"/>
    <property type="evidence" value="ECO:0007669"/>
    <property type="project" value="UniProtKB-EC"/>
</dbReference>
<comment type="caution">
    <text evidence="8">The sequence shown here is derived from an EMBL/GenBank/DDBJ whole genome shotgun (WGS) entry which is preliminary data.</text>
</comment>
<feature type="region of interest" description="Disordered" evidence="6">
    <location>
        <begin position="309"/>
        <end position="329"/>
    </location>
</feature>
<feature type="compositionally biased region" description="Low complexity" evidence="6">
    <location>
        <begin position="641"/>
        <end position="672"/>
    </location>
</feature>
<feature type="region of interest" description="Disordered" evidence="6">
    <location>
        <begin position="461"/>
        <end position="484"/>
    </location>
</feature>
<feature type="region of interest" description="Disordered" evidence="6">
    <location>
        <begin position="342"/>
        <end position="430"/>
    </location>
</feature>
<feature type="compositionally biased region" description="Acidic residues" evidence="6">
    <location>
        <begin position="1058"/>
        <end position="1082"/>
    </location>
</feature>
<dbReference type="FunFam" id="3.40.50.1000:FF:000063">
    <property type="entry name" value="Nuclear elongation and deformation protein"/>
    <property type="match status" value="1"/>
</dbReference>
<keyword evidence="9" id="KW-1185">Reference proteome</keyword>
<evidence type="ECO:0000259" key="7">
    <source>
        <dbReference type="SMART" id="SM00775"/>
    </source>
</evidence>
<protein>
    <recommendedName>
        <fullName evidence="3">phosphatidate phosphatase</fullName>
        <ecNumber evidence="3">3.1.3.4</ecNumber>
    </recommendedName>
</protein>
<feature type="compositionally biased region" description="Basic and acidic residues" evidence="6">
    <location>
        <begin position="1032"/>
        <end position="1048"/>
    </location>
</feature>
<evidence type="ECO:0000256" key="2">
    <source>
        <dbReference type="ARBA" id="ARBA00005476"/>
    </source>
</evidence>
<dbReference type="EMBL" id="JAKWFO010000008">
    <property type="protein sequence ID" value="KAI9633457.1"/>
    <property type="molecule type" value="Genomic_DNA"/>
</dbReference>
<feature type="compositionally biased region" description="Basic and acidic residues" evidence="6">
    <location>
        <begin position="124"/>
        <end position="141"/>
    </location>
</feature>
<comment type="cofactor">
    <cofactor evidence="1">
        <name>Mg(2+)</name>
        <dbReference type="ChEBI" id="CHEBI:18420"/>
    </cofactor>
</comment>
<dbReference type="InterPro" id="IPR036412">
    <property type="entry name" value="HAD-like_sf"/>
</dbReference>
<dbReference type="Pfam" id="PF04571">
    <property type="entry name" value="Lipin_N"/>
    <property type="match status" value="1"/>
</dbReference>
<reference evidence="8" key="1">
    <citation type="journal article" date="2022" name="G3 (Bethesda)">
        <title>High quality genome of the basidiomycete yeast Dioszegia hungarica PDD-24b-2 isolated from cloud water.</title>
        <authorList>
            <person name="Jarrige D."/>
            <person name="Haridas S."/>
            <person name="Bleykasten-Grosshans C."/>
            <person name="Joly M."/>
            <person name="Nadalig T."/>
            <person name="Sancelme M."/>
            <person name="Vuilleumier S."/>
            <person name="Grigoriev I.V."/>
            <person name="Amato P."/>
            <person name="Bringel F."/>
        </authorList>
    </citation>
    <scope>NUCLEOTIDE SEQUENCE</scope>
    <source>
        <strain evidence="8">PDD-24b-2</strain>
    </source>
</reference>
<dbReference type="InterPro" id="IPR023214">
    <property type="entry name" value="HAD_sf"/>
</dbReference>
<dbReference type="Pfam" id="PF16876">
    <property type="entry name" value="Lipin_mid"/>
    <property type="match status" value="1"/>
</dbReference>
<dbReference type="Gene3D" id="3.40.50.1000">
    <property type="entry name" value="HAD superfamily/HAD-like"/>
    <property type="match status" value="1"/>
</dbReference>
<feature type="region of interest" description="Disordered" evidence="6">
    <location>
        <begin position="99"/>
        <end position="165"/>
    </location>
</feature>
<dbReference type="PANTHER" id="PTHR12181:SF12">
    <property type="entry name" value="PHOSPHATIDATE PHOSPHATASE"/>
    <property type="match status" value="1"/>
</dbReference>
<dbReference type="SUPFAM" id="SSF56784">
    <property type="entry name" value="HAD-like"/>
    <property type="match status" value="1"/>
</dbReference>
<evidence type="ECO:0000313" key="8">
    <source>
        <dbReference type="EMBL" id="KAI9633457.1"/>
    </source>
</evidence>
<feature type="compositionally biased region" description="Basic and acidic residues" evidence="6">
    <location>
        <begin position="388"/>
        <end position="399"/>
    </location>
</feature>
<evidence type="ECO:0000256" key="4">
    <source>
        <dbReference type="ARBA" id="ARBA00022553"/>
    </source>
</evidence>
<dbReference type="GO" id="GO:0019432">
    <property type="term" value="P:triglyceride biosynthetic process"/>
    <property type="evidence" value="ECO:0007669"/>
    <property type="project" value="TreeGrafter"/>
</dbReference>
<feature type="region of interest" description="Disordered" evidence="6">
    <location>
        <begin position="628"/>
        <end position="672"/>
    </location>
</feature>
<comment type="similarity">
    <text evidence="2">Belongs to the lipin family.</text>
</comment>
<keyword evidence="4" id="KW-0597">Phosphoprotein</keyword>
<organism evidence="8 9">
    <name type="scientific">Dioszegia hungarica</name>
    <dbReference type="NCBI Taxonomy" id="4972"/>
    <lineage>
        <taxon>Eukaryota</taxon>
        <taxon>Fungi</taxon>
        <taxon>Dikarya</taxon>
        <taxon>Basidiomycota</taxon>
        <taxon>Agaricomycotina</taxon>
        <taxon>Tremellomycetes</taxon>
        <taxon>Tremellales</taxon>
        <taxon>Bulleribasidiaceae</taxon>
        <taxon>Dioszegia</taxon>
    </lineage>
</organism>
<keyword evidence="5" id="KW-0378">Hydrolase</keyword>
<feature type="region of interest" description="Disordered" evidence="6">
    <location>
        <begin position="593"/>
        <end position="612"/>
    </location>
</feature>
<feature type="region of interest" description="Disordered" evidence="6">
    <location>
        <begin position="205"/>
        <end position="287"/>
    </location>
</feature>
<name>A0AA38H462_9TREE</name>
<feature type="compositionally biased region" description="Acidic residues" evidence="6">
    <location>
        <begin position="363"/>
        <end position="373"/>
    </location>
</feature>